<gene>
    <name evidence="2" type="ORF">GS18_0210925</name>
</gene>
<dbReference type="InterPro" id="IPR017946">
    <property type="entry name" value="PLC-like_Pdiesterase_TIM-brl"/>
</dbReference>
<name>A0A084GWC1_METID</name>
<dbReference type="SUPFAM" id="SSF51695">
    <property type="entry name" value="PLC-like phosphodiesterases"/>
    <property type="match status" value="1"/>
</dbReference>
<evidence type="ECO:0000313" key="2">
    <source>
        <dbReference type="EMBL" id="KEZ51633.1"/>
    </source>
</evidence>
<protein>
    <recommendedName>
        <fullName evidence="1">GP-PDE domain-containing protein</fullName>
    </recommendedName>
</protein>
<dbReference type="AlphaFoldDB" id="A0A084GWC1"/>
<dbReference type="GO" id="GO:0006629">
    <property type="term" value="P:lipid metabolic process"/>
    <property type="evidence" value="ECO:0007669"/>
    <property type="project" value="InterPro"/>
</dbReference>
<dbReference type="Proteomes" id="UP000028549">
    <property type="component" value="Unassembled WGS sequence"/>
</dbReference>
<dbReference type="OrthoDB" id="384721at2"/>
<dbReference type="Pfam" id="PF03009">
    <property type="entry name" value="GDPD"/>
    <property type="match status" value="1"/>
</dbReference>
<reference evidence="2 3" key="1">
    <citation type="journal article" date="2005" name="Int. J. Syst. Evol. Microbiol.">
        <title>Bacillus cibi sp. nov., isolated from jeotgal, a traditional Korean fermented seafood.</title>
        <authorList>
            <person name="Yoon J.H."/>
            <person name="Lee C.H."/>
            <person name="Oh T.K."/>
        </authorList>
    </citation>
    <scope>NUCLEOTIDE SEQUENCE [LARGE SCALE GENOMIC DNA]</scope>
    <source>
        <strain evidence="2 3">DSM 16189</strain>
    </source>
</reference>
<accession>A0A084GWC1</accession>
<keyword evidence="3" id="KW-1185">Reference proteome</keyword>
<proteinExistence type="predicted"/>
<organism evidence="2 3">
    <name type="scientific">Metabacillus indicus</name>
    <name type="common">Bacillus indicus</name>
    <dbReference type="NCBI Taxonomy" id="246786"/>
    <lineage>
        <taxon>Bacteria</taxon>
        <taxon>Bacillati</taxon>
        <taxon>Bacillota</taxon>
        <taxon>Bacilli</taxon>
        <taxon>Bacillales</taxon>
        <taxon>Bacillaceae</taxon>
        <taxon>Metabacillus</taxon>
    </lineage>
</organism>
<evidence type="ECO:0000313" key="3">
    <source>
        <dbReference type="Proteomes" id="UP000028549"/>
    </source>
</evidence>
<feature type="domain" description="GP-PDE" evidence="1">
    <location>
        <begin position="2"/>
        <end position="238"/>
    </location>
</feature>
<comment type="caution">
    <text evidence="2">The sequence shown here is derived from an EMBL/GenBank/DDBJ whole genome shotgun (WGS) entry which is preliminary data.</text>
</comment>
<dbReference type="Gene3D" id="3.20.20.190">
    <property type="entry name" value="Phosphatidylinositol (PI) phosphodiesterase"/>
    <property type="match status" value="1"/>
</dbReference>
<dbReference type="PROSITE" id="PS51704">
    <property type="entry name" value="GP_PDE"/>
    <property type="match status" value="1"/>
</dbReference>
<dbReference type="EMBL" id="JNVC02000005">
    <property type="protein sequence ID" value="KEZ51633.1"/>
    <property type="molecule type" value="Genomic_DNA"/>
</dbReference>
<dbReference type="CDD" id="cd08563">
    <property type="entry name" value="GDPD_TtGDE_like"/>
    <property type="match status" value="1"/>
</dbReference>
<dbReference type="PANTHER" id="PTHR46211:SF1">
    <property type="entry name" value="GLYCEROPHOSPHODIESTER PHOSPHODIESTERASE, CYTOPLASMIC"/>
    <property type="match status" value="1"/>
</dbReference>
<dbReference type="InterPro" id="IPR030395">
    <property type="entry name" value="GP_PDE_dom"/>
</dbReference>
<evidence type="ECO:0000259" key="1">
    <source>
        <dbReference type="PROSITE" id="PS51704"/>
    </source>
</evidence>
<dbReference type="GO" id="GO:0008081">
    <property type="term" value="F:phosphoric diester hydrolase activity"/>
    <property type="evidence" value="ECO:0007669"/>
    <property type="project" value="InterPro"/>
</dbReference>
<sequence length="244" mass="27337">MTIIFGHRGAAGTHPENTMPSFQAAIDLGADGIELDVHLSKDGIPVVIHDETVDRTTNGTGYVKDLTYAELQQLDACFLFPEWSGKASVPSLEQVAEWIRPLNVKLNIELKNDRIHYGQIEEKVISIIGKYTLESRVILSSFNHDSLVACYHISPHIERGALIHERLYQSWEYAKTIPAASVHPYYLSADQSMIAESQAHGVMVRPYTVNDEQMMKDLMKAGCAGFFTDYPEMAVRIRKSLKNG</sequence>
<dbReference type="PANTHER" id="PTHR46211">
    <property type="entry name" value="GLYCEROPHOSPHORYL DIESTER PHOSPHODIESTERASE"/>
    <property type="match status" value="1"/>
</dbReference>
<dbReference type="STRING" id="246786.GS18_0210925"/>
<dbReference type="RefSeq" id="WP_035207067.1">
    <property type="nucleotide sequence ID" value="NZ_CP176757.1"/>
</dbReference>